<sequence length="59" mass="6813">MPLLFPCRQLYKITDQLYKTPLRLGRIELLLMLYLLTTVTQAILFDIEASTAKILDGKD</sequence>
<reference evidence="1" key="2">
    <citation type="submission" date="2020-09" db="EMBL/GenBank/DDBJ databases">
        <authorList>
            <person name="Sun Q."/>
            <person name="Kim S."/>
        </authorList>
    </citation>
    <scope>NUCLEOTIDE SEQUENCE</scope>
    <source>
        <strain evidence="1">KCTC 12113</strain>
    </source>
</reference>
<evidence type="ECO:0000313" key="2">
    <source>
        <dbReference type="Proteomes" id="UP000634668"/>
    </source>
</evidence>
<reference evidence="1" key="1">
    <citation type="journal article" date="2014" name="Int. J. Syst. Evol. Microbiol.">
        <title>Complete genome sequence of Corynebacterium casei LMG S-19264T (=DSM 44701T), isolated from a smear-ripened cheese.</title>
        <authorList>
            <consortium name="US DOE Joint Genome Institute (JGI-PGF)"/>
            <person name="Walter F."/>
            <person name="Albersmeier A."/>
            <person name="Kalinowski J."/>
            <person name="Ruckert C."/>
        </authorList>
    </citation>
    <scope>NUCLEOTIDE SEQUENCE</scope>
    <source>
        <strain evidence="1">KCTC 12113</strain>
    </source>
</reference>
<dbReference type="Proteomes" id="UP000634668">
    <property type="component" value="Unassembled WGS sequence"/>
</dbReference>
<protein>
    <submittedName>
        <fullName evidence="1">Uncharacterized protein</fullName>
    </submittedName>
</protein>
<name>A0A918MLY9_9FLAO</name>
<dbReference type="EMBL" id="BMWP01000017">
    <property type="protein sequence ID" value="GGW39378.1"/>
    <property type="molecule type" value="Genomic_DNA"/>
</dbReference>
<proteinExistence type="predicted"/>
<evidence type="ECO:0000313" key="1">
    <source>
        <dbReference type="EMBL" id="GGW39378.1"/>
    </source>
</evidence>
<keyword evidence="2" id="KW-1185">Reference proteome</keyword>
<accession>A0A918MLY9</accession>
<comment type="caution">
    <text evidence="1">The sequence shown here is derived from an EMBL/GenBank/DDBJ whole genome shotgun (WGS) entry which is preliminary data.</text>
</comment>
<gene>
    <name evidence="1" type="ORF">GCM10007383_25140</name>
</gene>
<organism evidence="1 2">
    <name type="scientific">Arenibacter certesii</name>
    <dbReference type="NCBI Taxonomy" id="228955"/>
    <lineage>
        <taxon>Bacteria</taxon>
        <taxon>Pseudomonadati</taxon>
        <taxon>Bacteroidota</taxon>
        <taxon>Flavobacteriia</taxon>
        <taxon>Flavobacteriales</taxon>
        <taxon>Flavobacteriaceae</taxon>
        <taxon>Arenibacter</taxon>
    </lineage>
</organism>
<dbReference type="AlphaFoldDB" id="A0A918MLY9"/>